<evidence type="ECO:0000313" key="2">
    <source>
        <dbReference type="Proteomes" id="UP000551616"/>
    </source>
</evidence>
<keyword evidence="2" id="KW-1185">Reference proteome</keyword>
<dbReference type="Gene3D" id="3.40.630.40">
    <property type="entry name" value="Zn-dependent exopeptidases"/>
    <property type="match status" value="1"/>
</dbReference>
<reference evidence="1 2" key="1">
    <citation type="submission" date="2020-05" db="EMBL/GenBank/DDBJ databases">
        <title>Bremerella alba sp. nov., a novel planctomycete isolated from the surface of the macroalga Fucus spiralis.</title>
        <authorList>
            <person name="Godinho O."/>
            <person name="Botelho R."/>
            <person name="Albuquerque L."/>
            <person name="Wiegand S."/>
            <person name="Da Costa M.S."/>
            <person name="Lobo-Da-Cunha A."/>
            <person name="Jogler C."/>
            <person name="Lage O.M."/>
        </authorList>
    </citation>
    <scope>NUCLEOTIDE SEQUENCE [LARGE SCALE GENOMIC DNA]</scope>
    <source>
        <strain evidence="1 2">FF15</strain>
    </source>
</reference>
<dbReference type="InterPro" id="IPR007709">
    <property type="entry name" value="N-FG_amidohydro"/>
</dbReference>
<protein>
    <recommendedName>
        <fullName evidence="3">N-formylglutamate amidohydrolase</fullName>
    </recommendedName>
</protein>
<organism evidence="1 2">
    <name type="scientific">Bremerella alba</name>
    <dbReference type="NCBI Taxonomy" id="980252"/>
    <lineage>
        <taxon>Bacteria</taxon>
        <taxon>Pseudomonadati</taxon>
        <taxon>Planctomycetota</taxon>
        <taxon>Planctomycetia</taxon>
        <taxon>Pirellulales</taxon>
        <taxon>Pirellulaceae</taxon>
        <taxon>Bremerella</taxon>
    </lineage>
</organism>
<gene>
    <name evidence="1" type="ORF">HOV93_33820</name>
</gene>
<proteinExistence type="predicted"/>
<dbReference type="RefSeq" id="WP_207397612.1">
    <property type="nucleotide sequence ID" value="NZ_JABRWO010000009.1"/>
</dbReference>
<dbReference type="Proteomes" id="UP000551616">
    <property type="component" value="Unassembled WGS sequence"/>
</dbReference>
<sequence length="242" mass="28631">MNSFPKQAVLFTCEHGGNRIPPKYALRFVEHQELLQTHRGWDPGTFQAATYFHKQVASELFASQTSRLLIDLNRSETHRALFSPLVPAPSDSQRLELLETYYRPWRREVGDWIASQVEGQQFVWHLSFHSFTPVLEGEVRTAEIGLLYDPRRGVERDYCDRWRKRILEIFPEFRVRMNYPYRGVSDGHTTALRKRFSAQRYAGIELEVNQQLFQQSNYRVKQLISGLYQSWHRVLRQTVEAR</sequence>
<dbReference type="SUPFAM" id="SSF53187">
    <property type="entry name" value="Zn-dependent exopeptidases"/>
    <property type="match status" value="1"/>
</dbReference>
<accession>A0A7V8V751</accession>
<dbReference type="Pfam" id="PF05013">
    <property type="entry name" value="FGase"/>
    <property type="match status" value="1"/>
</dbReference>
<evidence type="ECO:0000313" key="1">
    <source>
        <dbReference type="EMBL" id="MBA2116193.1"/>
    </source>
</evidence>
<evidence type="ECO:0008006" key="3">
    <source>
        <dbReference type="Google" id="ProtNLM"/>
    </source>
</evidence>
<name>A0A7V8V751_9BACT</name>
<dbReference type="AlphaFoldDB" id="A0A7V8V751"/>
<comment type="caution">
    <text evidence="1">The sequence shown here is derived from an EMBL/GenBank/DDBJ whole genome shotgun (WGS) entry which is preliminary data.</text>
</comment>
<dbReference type="EMBL" id="JABRWO010000009">
    <property type="protein sequence ID" value="MBA2116193.1"/>
    <property type="molecule type" value="Genomic_DNA"/>
</dbReference>